<dbReference type="PROSITE" id="PS00232">
    <property type="entry name" value="CADHERIN_1"/>
    <property type="match status" value="1"/>
</dbReference>
<evidence type="ECO:0000256" key="5">
    <source>
        <dbReference type="ARBA" id="ARBA00022989"/>
    </source>
</evidence>
<dbReference type="InterPro" id="IPR050174">
    <property type="entry name" value="Protocadherin/Cadherin-CA"/>
</dbReference>
<dbReference type="Gene3D" id="2.60.40.60">
    <property type="entry name" value="Cadherins"/>
    <property type="match status" value="2"/>
</dbReference>
<keyword evidence="2" id="KW-0812">Transmembrane</keyword>
<dbReference type="GO" id="GO:0016020">
    <property type="term" value="C:membrane"/>
    <property type="evidence" value="ECO:0007669"/>
    <property type="project" value="UniProtKB-SubCell"/>
</dbReference>
<feature type="domain" description="Cadherin" evidence="9">
    <location>
        <begin position="1"/>
        <end position="58"/>
    </location>
</feature>
<comment type="subcellular location">
    <subcellularLocation>
        <location evidence="1">Membrane</location>
        <topology evidence="1">Single-pass membrane protein</topology>
    </subcellularLocation>
</comment>
<organism evidence="10 11">
    <name type="scientific">Cichlidogyrus casuarinus</name>
    <dbReference type="NCBI Taxonomy" id="1844966"/>
    <lineage>
        <taxon>Eukaryota</taxon>
        <taxon>Metazoa</taxon>
        <taxon>Spiralia</taxon>
        <taxon>Lophotrochozoa</taxon>
        <taxon>Platyhelminthes</taxon>
        <taxon>Monogenea</taxon>
        <taxon>Monopisthocotylea</taxon>
        <taxon>Dactylogyridea</taxon>
        <taxon>Ancyrocephalidae</taxon>
        <taxon>Cichlidogyrus</taxon>
    </lineage>
</organism>
<keyword evidence="6" id="KW-0472">Membrane</keyword>
<name>A0ABD2PKI2_9PLAT</name>
<dbReference type="CDD" id="cd11304">
    <property type="entry name" value="Cadherin_repeat"/>
    <property type="match status" value="2"/>
</dbReference>
<keyword evidence="4 8" id="KW-0106">Calcium</keyword>
<dbReference type="EMBL" id="JBJKFK010007057">
    <property type="protein sequence ID" value="KAL3307558.1"/>
    <property type="molecule type" value="Genomic_DNA"/>
</dbReference>
<reference evidence="10 11" key="1">
    <citation type="submission" date="2024-11" db="EMBL/GenBank/DDBJ databases">
        <title>Adaptive evolution of stress response genes in parasites aligns with host niche diversity.</title>
        <authorList>
            <person name="Hahn C."/>
            <person name="Resl P."/>
        </authorList>
    </citation>
    <scope>NUCLEOTIDE SEQUENCE [LARGE SCALE GENOMIC DNA]</scope>
    <source>
        <strain evidence="10">EGGRZ-B1_66</strain>
        <tissue evidence="10">Body</tissue>
    </source>
</reference>
<evidence type="ECO:0000256" key="8">
    <source>
        <dbReference type="PROSITE-ProRule" id="PRU00043"/>
    </source>
</evidence>
<evidence type="ECO:0000256" key="2">
    <source>
        <dbReference type="ARBA" id="ARBA00022692"/>
    </source>
</evidence>
<keyword evidence="11" id="KW-1185">Reference proteome</keyword>
<evidence type="ECO:0000313" key="10">
    <source>
        <dbReference type="EMBL" id="KAL3307558.1"/>
    </source>
</evidence>
<evidence type="ECO:0000259" key="9">
    <source>
        <dbReference type="PROSITE" id="PS50268"/>
    </source>
</evidence>
<evidence type="ECO:0000256" key="3">
    <source>
        <dbReference type="ARBA" id="ARBA00022737"/>
    </source>
</evidence>
<evidence type="ECO:0000256" key="7">
    <source>
        <dbReference type="ARBA" id="ARBA00023180"/>
    </source>
</evidence>
<gene>
    <name evidence="10" type="ORF">Ciccas_013925</name>
</gene>
<dbReference type="Proteomes" id="UP001626550">
    <property type="component" value="Unassembled WGS sequence"/>
</dbReference>
<evidence type="ECO:0000256" key="1">
    <source>
        <dbReference type="ARBA" id="ARBA00004167"/>
    </source>
</evidence>
<dbReference type="PANTHER" id="PTHR24028">
    <property type="entry name" value="CADHERIN-87A"/>
    <property type="match status" value="1"/>
</dbReference>
<evidence type="ECO:0000256" key="6">
    <source>
        <dbReference type="ARBA" id="ARBA00023136"/>
    </source>
</evidence>
<keyword evidence="3" id="KW-0677">Repeat</keyword>
<protein>
    <recommendedName>
        <fullName evidence="9">Cadherin domain-containing protein</fullName>
    </recommendedName>
</protein>
<dbReference type="AlphaFoldDB" id="A0ABD2PKI2"/>
<evidence type="ECO:0000256" key="4">
    <source>
        <dbReference type="ARBA" id="ARBA00022837"/>
    </source>
</evidence>
<dbReference type="GO" id="GO:0005509">
    <property type="term" value="F:calcium ion binding"/>
    <property type="evidence" value="ECO:0007669"/>
    <property type="project" value="UniProtKB-UniRule"/>
</dbReference>
<dbReference type="InterPro" id="IPR002126">
    <property type="entry name" value="Cadherin-like_dom"/>
</dbReference>
<dbReference type="InterPro" id="IPR015919">
    <property type="entry name" value="Cadherin-like_sf"/>
</dbReference>
<dbReference type="Pfam" id="PF00028">
    <property type="entry name" value="Cadherin"/>
    <property type="match status" value="1"/>
</dbReference>
<keyword evidence="5" id="KW-1133">Transmembrane helix</keyword>
<feature type="non-terminal residue" evidence="10">
    <location>
        <position position="120"/>
    </location>
</feature>
<accession>A0ABD2PKI2</accession>
<evidence type="ECO:0000313" key="11">
    <source>
        <dbReference type="Proteomes" id="UP001626550"/>
    </source>
</evidence>
<dbReference type="PANTHER" id="PTHR24028:SF146">
    <property type="entry name" value="CADHERIN 96CB, ISOFORM D-RELATED"/>
    <property type="match status" value="1"/>
</dbReference>
<dbReference type="InterPro" id="IPR020894">
    <property type="entry name" value="Cadherin_CS"/>
</dbReference>
<sequence length="120" mass="13431">MRSKTYTLVTGSEAIDRESRSVVYVKFSCEDGDRTKQRKSQEILTIQVLDENDNGPTFGDSLLKFEVKEGQINRNLIGEIVAADKDTGSNARSFYRLTKSPEADFFQIDSLNGALYGVKP</sequence>
<dbReference type="PROSITE" id="PS50268">
    <property type="entry name" value="CADHERIN_2"/>
    <property type="match status" value="1"/>
</dbReference>
<keyword evidence="7" id="KW-0325">Glycoprotein</keyword>
<proteinExistence type="predicted"/>
<comment type="caution">
    <text evidence="10">The sequence shown here is derived from an EMBL/GenBank/DDBJ whole genome shotgun (WGS) entry which is preliminary data.</text>
</comment>
<dbReference type="SUPFAM" id="SSF49313">
    <property type="entry name" value="Cadherin-like"/>
    <property type="match status" value="1"/>
</dbReference>